<dbReference type="Gene3D" id="3.40.47.10">
    <property type="match status" value="3"/>
</dbReference>
<comment type="pathway">
    <text evidence="1">Lipid metabolism; fatty acid biosynthesis.</text>
</comment>
<dbReference type="RefSeq" id="WP_309205410.1">
    <property type="nucleotide sequence ID" value="NZ_CP133586.1"/>
</dbReference>
<dbReference type="InterPro" id="IPR016039">
    <property type="entry name" value="Thiolase-like"/>
</dbReference>
<evidence type="ECO:0000256" key="3">
    <source>
        <dbReference type="ARBA" id="ARBA00022679"/>
    </source>
</evidence>
<reference evidence="6 7" key="1">
    <citation type="submission" date="2023-08" db="EMBL/GenBank/DDBJ databases">
        <title>Complete Genome and Methylome dissection of Serratia fonticola NEB369.</title>
        <authorList>
            <person name="Fomenkov A."/>
            <person name="Roberts R.D."/>
        </authorList>
    </citation>
    <scope>NUCLEOTIDE SEQUENCE [LARGE SCALE GENOMIC DNA]</scope>
    <source>
        <strain evidence="6 7">NEB369</strain>
    </source>
</reference>
<evidence type="ECO:0000256" key="2">
    <source>
        <dbReference type="ARBA" id="ARBA00008467"/>
    </source>
</evidence>
<dbReference type="SMART" id="SM00825">
    <property type="entry name" value="PKS_KS"/>
    <property type="match status" value="1"/>
</dbReference>
<dbReference type="InterPro" id="IPR000794">
    <property type="entry name" value="Beta-ketoacyl_synthase"/>
</dbReference>
<dbReference type="Proteomes" id="UP001235341">
    <property type="component" value="Chromosome"/>
</dbReference>
<dbReference type="InterPro" id="IPR014030">
    <property type="entry name" value="Ketoacyl_synth_N"/>
</dbReference>
<keyword evidence="3 4" id="KW-0808">Transferase</keyword>
<evidence type="ECO:0000313" key="7">
    <source>
        <dbReference type="Proteomes" id="UP001235341"/>
    </source>
</evidence>
<dbReference type="PROSITE" id="PS52004">
    <property type="entry name" value="KS3_2"/>
    <property type="match status" value="1"/>
</dbReference>
<keyword evidence="7" id="KW-1185">Reference proteome</keyword>
<dbReference type="PANTHER" id="PTHR11712:SF336">
    <property type="entry name" value="3-OXOACYL-[ACYL-CARRIER-PROTEIN] SYNTHASE, MITOCHONDRIAL"/>
    <property type="match status" value="1"/>
</dbReference>
<protein>
    <submittedName>
        <fullName evidence="6">Beta-ketoacyl-[acyl-carrier-protein] synthase family protein</fullName>
    </submittedName>
</protein>
<dbReference type="InterPro" id="IPR014031">
    <property type="entry name" value="Ketoacyl_synth_C"/>
</dbReference>
<evidence type="ECO:0000256" key="4">
    <source>
        <dbReference type="RuleBase" id="RU003694"/>
    </source>
</evidence>
<name>A0ABY9PKU7_SERFO</name>
<sequence length="630" mass="66777">MISRTPVITGVGVVSSAGIGAERFWKGIQSPEDRFREISLFSPAGIPNRIASEIGPWVPGYETIDGELLSESRICAFAVAAQNEAMAQANCNASDVDQVLVGTTVGDIATHEVEIRAHKSNDIDIPMRLKVDQSLRQAISLSRDDLPVQMFLTACSAGNLAVIRACQLIESGKAEIVVAGGAEILSQMAFVGFARMRGMAAQKCRPFSEDRDGMLLGEGAAFVVIESAEHAAARGVNSLAEILGYGMSCDAKHPTAPDLEGEGIVRAMQSALGSLSPTQVDYVCAHGTGTPQNDAAEAKGYTNLFGSKCPPLSSIKGSIGHSLGAASAIELVACVLGIQNQKLIPQLGLEGQSTLDLNLVSGTETSCKIDLVLNNAFAFFGNNTSIALGRPQQSNVPRVIRSKSDQPKIYYATASIAFDCPINHWDGECLPGFDQDRLQVLVRRFRSKRAAVVVAAIERWLEEAGNAELPDPQRRGIVLGSETGAGADIERFLTESVEKGDAIVNPGLFPWTVHNAAVGAAAIAADCRGPNIVMSSGALSYSSAFQQSLALLEVGCADLVYCGVYESHGDSDGTVASITALATRPEFLGRNYIGPTEQLNLDTSIVSAKSVINWANKFMKSGLRTEERIS</sequence>
<evidence type="ECO:0000313" key="6">
    <source>
        <dbReference type="EMBL" id="WMT14051.1"/>
    </source>
</evidence>
<organism evidence="6 7">
    <name type="scientific">Serratia fonticola</name>
    <dbReference type="NCBI Taxonomy" id="47917"/>
    <lineage>
        <taxon>Bacteria</taxon>
        <taxon>Pseudomonadati</taxon>
        <taxon>Pseudomonadota</taxon>
        <taxon>Gammaproteobacteria</taxon>
        <taxon>Enterobacterales</taxon>
        <taxon>Yersiniaceae</taxon>
        <taxon>Serratia</taxon>
    </lineage>
</organism>
<dbReference type="EMBL" id="CP133586">
    <property type="protein sequence ID" value="WMT14051.1"/>
    <property type="molecule type" value="Genomic_DNA"/>
</dbReference>
<dbReference type="Pfam" id="PF00109">
    <property type="entry name" value="ketoacyl-synt"/>
    <property type="match status" value="1"/>
</dbReference>
<evidence type="ECO:0000256" key="1">
    <source>
        <dbReference type="ARBA" id="ARBA00005194"/>
    </source>
</evidence>
<dbReference type="CDD" id="cd00834">
    <property type="entry name" value="KAS_I_II"/>
    <property type="match status" value="1"/>
</dbReference>
<evidence type="ECO:0000259" key="5">
    <source>
        <dbReference type="PROSITE" id="PS52004"/>
    </source>
</evidence>
<dbReference type="SUPFAM" id="SSF53901">
    <property type="entry name" value="Thiolase-like"/>
    <property type="match status" value="2"/>
</dbReference>
<accession>A0ABY9PKU7</accession>
<proteinExistence type="inferred from homology"/>
<dbReference type="PANTHER" id="PTHR11712">
    <property type="entry name" value="POLYKETIDE SYNTHASE-RELATED"/>
    <property type="match status" value="1"/>
</dbReference>
<gene>
    <name evidence="6" type="ORF">RFB13_23085</name>
</gene>
<dbReference type="InterPro" id="IPR020841">
    <property type="entry name" value="PKS_Beta-ketoAc_synthase_dom"/>
</dbReference>
<feature type="domain" description="Ketosynthase family 3 (KS3)" evidence="5">
    <location>
        <begin position="1"/>
        <end position="390"/>
    </location>
</feature>
<comment type="similarity">
    <text evidence="2 4">Belongs to the thiolase-like superfamily. Beta-ketoacyl-ACP synthases family.</text>
</comment>
<dbReference type="Pfam" id="PF02801">
    <property type="entry name" value="Ketoacyl-synt_C"/>
    <property type="match status" value="1"/>
</dbReference>